<dbReference type="InterPro" id="IPR032675">
    <property type="entry name" value="LRR_dom_sf"/>
</dbReference>
<dbReference type="Gene3D" id="1.10.238.10">
    <property type="entry name" value="EF-hand"/>
    <property type="match status" value="2"/>
</dbReference>
<evidence type="ECO:0000313" key="5">
    <source>
        <dbReference type="EMBL" id="CAD8654551.1"/>
    </source>
</evidence>
<protein>
    <recommendedName>
        <fullName evidence="4">EF-hand domain-containing protein</fullName>
    </recommendedName>
</protein>
<evidence type="ECO:0000259" key="4">
    <source>
        <dbReference type="PROSITE" id="PS50222"/>
    </source>
</evidence>
<keyword evidence="2" id="KW-0677">Repeat</keyword>
<evidence type="ECO:0000256" key="1">
    <source>
        <dbReference type="ARBA" id="ARBA00004430"/>
    </source>
</evidence>
<gene>
    <name evidence="5" type="ORF">POBO1169_LOCUS3512</name>
</gene>
<dbReference type="InterPro" id="IPR018247">
    <property type="entry name" value="EF_Hand_1_Ca_BS"/>
</dbReference>
<feature type="domain" description="EF-hand" evidence="4">
    <location>
        <begin position="198"/>
        <end position="233"/>
    </location>
</feature>
<dbReference type="SMART" id="SM00054">
    <property type="entry name" value="EFh"/>
    <property type="match status" value="4"/>
</dbReference>
<dbReference type="InterPro" id="IPR011992">
    <property type="entry name" value="EF-hand-dom_pair"/>
</dbReference>
<organism evidence="5">
    <name type="scientific">Pyramimonas obovata</name>
    <dbReference type="NCBI Taxonomy" id="1411642"/>
    <lineage>
        <taxon>Eukaryota</taxon>
        <taxon>Viridiplantae</taxon>
        <taxon>Chlorophyta</taxon>
        <taxon>Pyramimonadophyceae</taxon>
        <taxon>Pyramimonadales</taxon>
        <taxon>Pyramimonadaceae</taxon>
        <taxon>Pyramimonas</taxon>
        <taxon>Pyramimonas incertae sedis</taxon>
    </lineage>
</organism>
<evidence type="ECO:0000256" key="3">
    <source>
        <dbReference type="ARBA" id="ARBA00022837"/>
    </source>
</evidence>
<dbReference type="SUPFAM" id="SSF47473">
    <property type="entry name" value="EF-hand"/>
    <property type="match status" value="1"/>
</dbReference>
<dbReference type="InterPro" id="IPR002048">
    <property type="entry name" value="EF_hand_dom"/>
</dbReference>
<dbReference type="InterPro" id="IPR052201">
    <property type="entry name" value="LRR-containing_regulator"/>
</dbReference>
<dbReference type="SMART" id="SM00368">
    <property type="entry name" value="LRR_RI"/>
    <property type="match status" value="1"/>
</dbReference>
<dbReference type="AlphaFoldDB" id="A0A7S0MXX0"/>
<dbReference type="EMBL" id="HBFA01006735">
    <property type="protein sequence ID" value="CAD8654551.1"/>
    <property type="molecule type" value="Transcribed_RNA"/>
</dbReference>
<dbReference type="PROSITE" id="PS00018">
    <property type="entry name" value="EF_HAND_1"/>
    <property type="match status" value="2"/>
</dbReference>
<dbReference type="SUPFAM" id="SSF52047">
    <property type="entry name" value="RNI-like"/>
    <property type="match status" value="1"/>
</dbReference>
<dbReference type="Pfam" id="PF13499">
    <property type="entry name" value="EF-hand_7"/>
    <property type="match status" value="1"/>
</dbReference>
<dbReference type="PANTHER" id="PTHR24111:SF0">
    <property type="entry name" value="LEUCINE-RICH REPEAT-CONTAINING PROTEIN"/>
    <property type="match status" value="1"/>
</dbReference>
<dbReference type="GO" id="GO:0005930">
    <property type="term" value="C:axoneme"/>
    <property type="evidence" value="ECO:0007669"/>
    <property type="project" value="UniProtKB-SubCell"/>
</dbReference>
<dbReference type="CDD" id="cd00051">
    <property type="entry name" value="EFh"/>
    <property type="match status" value="1"/>
</dbReference>
<sequence>MPAGKKCVPDKYKPPGWNVPPNNLCAKYLAECEKRQIMCNSQAAKQLLARARQIQKLPHHKLVGKNRTAMIDLCFDHLDADGSCGIDMQELTVFAKIVNPRAQIHQAQMELQKMDANLDKKISREEFHVGLYSAWGNMDDEQLKQGVLEVLASANDFSSLPTLEMKIRKVFKFMDADDSGFLDMDELRQLGQSVNPRVTRAEAMELLGQLDSDGDGYVDINEFVQGMTLLLQGQSDEDATQLLRELMDQHRFKYDFSRCFVGPNGILPLLSVLAQDTKCQSISLRNNGIRNAQCPGIFEALKGHENLEALDLGNNPIGDEGAVHLLNLVKINTNITEMYLDDTHITRQWYNTSATLGDREFEDARPIMEQLERNRVAKKGTLPCLENVDLDKVFSDRKDAIKELFYSLVGPEMRVSYDALVESMAAMGEEWGILPSDVLKHFRPERMFRHKEAEDLAAGRRSSHEEFPSAPSLSYSEFITALKYEGFLEQVRRVLHENLFDIKELFYKLADESGKLSYTDCTTTLWTSGSFGINVRTVGYALTTTLFFGLSTIMSDEVFVVGPDGLYESIGEGMLSWAEFYNSINESV</sequence>
<dbReference type="PANTHER" id="PTHR24111">
    <property type="entry name" value="LEUCINE-RICH REPEAT-CONTAINING PROTEIN 34"/>
    <property type="match status" value="1"/>
</dbReference>
<keyword evidence="3" id="KW-0106">Calcium</keyword>
<dbReference type="GO" id="GO:0005509">
    <property type="term" value="F:calcium ion binding"/>
    <property type="evidence" value="ECO:0007669"/>
    <property type="project" value="InterPro"/>
</dbReference>
<feature type="domain" description="EF-hand" evidence="4">
    <location>
        <begin position="162"/>
        <end position="197"/>
    </location>
</feature>
<accession>A0A7S0MXX0</accession>
<comment type="subcellular location">
    <subcellularLocation>
        <location evidence="1">Cytoplasm</location>
        <location evidence="1">Cytoskeleton</location>
        <location evidence="1">Cilium axoneme</location>
    </subcellularLocation>
</comment>
<reference evidence="5" key="1">
    <citation type="submission" date="2021-01" db="EMBL/GenBank/DDBJ databases">
        <authorList>
            <person name="Corre E."/>
            <person name="Pelletier E."/>
            <person name="Niang G."/>
            <person name="Scheremetjew M."/>
            <person name="Finn R."/>
            <person name="Kale V."/>
            <person name="Holt S."/>
            <person name="Cochrane G."/>
            <person name="Meng A."/>
            <person name="Brown T."/>
            <person name="Cohen L."/>
        </authorList>
    </citation>
    <scope>NUCLEOTIDE SEQUENCE</scope>
    <source>
        <strain evidence="5">CCMP722</strain>
    </source>
</reference>
<dbReference type="Gene3D" id="3.80.10.10">
    <property type="entry name" value="Ribonuclease Inhibitor"/>
    <property type="match status" value="1"/>
</dbReference>
<proteinExistence type="predicted"/>
<feature type="domain" description="EF-hand" evidence="4">
    <location>
        <begin position="66"/>
        <end position="101"/>
    </location>
</feature>
<name>A0A7S0MXX0_9CHLO</name>
<evidence type="ECO:0000256" key="2">
    <source>
        <dbReference type="ARBA" id="ARBA00022737"/>
    </source>
</evidence>
<dbReference type="PROSITE" id="PS50222">
    <property type="entry name" value="EF_HAND_2"/>
    <property type="match status" value="3"/>
</dbReference>